<comment type="caution">
    <text evidence="4">The sequence shown here is derived from an EMBL/GenBank/DDBJ whole genome shotgun (WGS) entry which is preliminary data.</text>
</comment>
<dbReference type="PANTHER" id="PTHR10744:SF1">
    <property type="entry name" value="SMALL RIBOSOMAL SUBUNIT PROTEIN US17M"/>
    <property type="match status" value="1"/>
</dbReference>
<proteinExistence type="inferred from homology"/>
<comment type="similarity">
    <text evidence="1">Belongs to the universal ribosomal protein uS17 family.</text>
</comment>
<dbReference type="EMBL" id="VSSQ01029843">
    <property type="protein sequence ID" value="MPM80137.1"/>
    <property type="molecule type" value="Genomic_DNA"/>
</dbReference>
<dbReference type="GO" id="GO:0022627">
    <property type="term" value="C:cytosolic small ribosomal subunit"/>
    <property type="evidence" value="ECO:0007669"/>
    <property type="project" value="TreeGrafter"/>
</dbReference>
<organism evidence="4">
    <name type="scientific">bioreactor metagenome</name>
    <dbReference type="NCBI Taxonomy" id="1076179"/>
    <lineage>
        <taxon>unclassified sequences</taxon>
        <taxon>metagenomes</taxon>
        <taxon>ecological metagenomes</taxon>
    </lineage>
</organism>
<dbReference type="InterPro" id="IPR019979">
    <property type="entry name" value="Ribosomal_uS17_CS"/>
</dbReference>
<dbReference type="GO" id="GO:0003735">
    <property type="term" value="F:structural constituent of ribosome"/>
    <property type="evidence" value="ECO:0007669"/>
    <property type="project" value="InterPro"/>
</dbReference>
<reference evidence="4" key="1">
    <citation type="submission" date="2019-08" db="EMBL/GenBank/DDBJ databases">
        <authorList>
            <person name="Kucharzyk K."/>
            <person name="Murdoch R.W."/>
            <person name="Higgins S."/>
            <person name="Loffler F."/>
        </authorList>
    </citation>
    <scope>NUCLEOTIDE SEQUENCE</scope>
</reference>
<dbReference type="SUPFAM" id="SSF50249">
    <property type="entry name" value="Nucleic acid-binding proteins"/>
    <property type="match status" value="1"/>
</dbReference>
<name>A0A645CT88_9ZZZZ</name>
<evidence type="ECO:0000256" key="3">
    <source>
        <dbReference type="ARBA" id="ARBA00023274"/>
    </source>
</evidence>
<dbReference type="NCBIfam" id="NF004123">
    <property type="entry name" value="PRK05610.1"/>
    <property type="match status" value="1"/>
</dbReference>
<dbReference type="InterPro" id="IPR000266">
    <property type="entry name" value="Ribosomal_uS17"/>
</dbReference>
<evidence type="ECO:0000313" key="4">
    <source>
        <dbReference type="EMBL" id="MPM80137.1"/>
    </source>
</evidence>
<dbReference type="Gene3D" id="2.40.50.140">
    <property type="entry name" value="Nucleic acid-binding proteins"/>
    <property type="match status" value="1"/>
</dbReference>
<keyword evidence="2 4" id="KW-0689">Ribosomal protein</keyword>
<dbReference type="AlphaFoldDB" id="A0A645CT88"/>
<dbReference type="Pfam" id="PF00366">
    <property type="entry name" value="Ribosomal_S17"/>
    <property type="match status" value="1"/>
</dbReference>
<protein>
    <submittedName>
        <fullName evidence="4">30S ribosomal protein S17</fullName>
    </submittedName>
</protein>
<dbReference type="PANTHER" id="PTHR10744">
    <property type="entry name" value="40S RIBOSOMAL PROTEIN S11 FAMILY MEMBER"/>
    <property type="match status" value="1"/>
</dbReference>
<gene>
    <name evidence="4" type="primary">rpsQ_35</name>
    <name evidence="4" type="ORF">SDC9_127183</name>
</gene>
<dbReference type="PROSITE" id="PS00056">
    <property type="entry name" value="RIBOSOMAL_S17"/>
    <property type="match status" value="1"/>
</dbReference>
<dbReference type="InterPro" id="IPR012340">
    <property type="entry name" value="NA-bd_OB-fold"/>
</dbReference>
<keyword evidence="3" id="KW-0687">Ribonucleoprotein</keyword>
<dbReference type="CDD" id="cd00364">
    <property type="entry name" value="Ribosomal_uS17"/>
    <property type="match status" value="1"/>
</dbReference>
<dbReference type="PRINTS" id="PR00973">
    <property type="entry name" value="RIBOSOMALS17"/>
</dbReference>
<sequence length="78" mass="8814">MKNLQGVISSLKSTKTAIVTVDRMWSHPLYKKSVVRSKKYACDYAADMTLAMGDHVEIQETKPISKTKRFKVVKVLGK</sequence>
<dbReference type="GO" id="GO:0006412">
    <property type="term" value="P:translation"/>
    <property type="evidence" value="ECO:0007669"/>
    <property type="project" value="InterPro"/>
</dbReference>
<accession>A0A645CT88</accession>
<evidence type="ECO:0000256" key="1">
    <source>
        <dbReference type="ARBA" id="ARBA00010254"/>
    </source>
</evidence>
<evidence type="ECO:0000256" key="2">
    <source>
        <dbReference type="ARBA" id="ARBA00022980"/>
    </source>
</evidence>